<protein>
    <recommendedName>
        <fullName evidence="1">UPF0346 protein JG29_09450</fullName>
    </recommendedName>
</protein>
<keyword evidence="4" id="KW-1185">Reference proteome</keyword>
<dbReference type="InterPro" id="IPR023089">
    <property type="entry name" value="YozE_SAM-like"/>
</dbReference>
<evidence type="ECO:0000259" key="2">
    <source>
        <dbReference type="Pfam" id="PF06855"/>
    </source>
</evidence>
<organism evidence="3 4">
    <name type="scientific">Bombilactobacillus mellis</name>
    <dbReference type="NCBI Taxonomy" id="1218508"/>
    <lineage>
        <taxon>Bacteria</taxon>
        <taxon>Bacillati</taxon>
        <taxon>Bacillota</taxon>
        <taxon>Bacilli</taxon>
        <taxon>Lactobacillales</taxon>
        <taxon>Lactobacillaceae</taxon>
        <taxon>Bombilactobacillus</taxon>
    </lineage>
</organism>
<proteinExistence type="inferred from homology"/>
<dbReference type="OrthoDB" id="2242851at2"/>
<comment type="caution">
    <text evidence="3">The sequence shown here is derived from an EMBL/GenBank/DDBJ whole genome shotgun (WGS) entry which is preliminary data.</text>
</comment>
<evidence type="ECO:0000313" key="3">
    <source>
        <dbReference type="EMBL" id="KJY48544.1"/>
    </source>
</evidence>
<sequence length="77" mass="8882">MGKTFYEYLMTQRDPNSSEPIANFAQAAFFDSTFPKQSHDYAELSNYLELNGSYLPSMDIFDAAFRNYQETQGSIMK</sequence>
<dbReference type="Proteomes" id="UP000033695">
    <property type="component" value="Unassembled WGS sequence"/>
</dbReference>
<dbReference type="STRING" id="1218508.JG29_09450"/>
<feature type="domain" description="YozE SAM-like" evidence="2">
    <location>
        <begin position="4"/>
        <end position="70"/>
    </location>
</feature>
<dbReference type="InterPro" id="IPR010673">
    <property type="entry name" value="UPF0346"/>
</dbReference>
<dbReference type="EMBL" id="JXBZ01000008">
    <property type="protein sequence ID" value="KJY48544.1"/>
    <property type="molecule type" value="Genomic_DNA"/>
</dbReference>
<gene>
    <name evidence="3" type="ORF">JG29_09450</name>
</gene>
<dbReference type="HAMAP" id="MF_01538">
    <property type="entry name" value="UPF0346"/>
    <property type="match status" value="1"/>
</dbReference>
<accession>A0A0F4KRC7</accession>
<evidence type="ECO:0000313" key="4">
    <source>
        <dbReference type="Proteomes" id="UP000033695"/>
    </source>
</evidence>
<evidence type="ECO:0000256" key="1">
    <source>
        <dbReference type="HAMAP-Rule" id="MF_01538"/>
    </source>
</evidence>
<dbReference type="SUPFAM" id="SSF140652">
    <property type="entry name" value="YozE-like"/>
    <property type="match status" value="1"/>
</dbReference>
<comment type="similarity">
    <text evidence="1">Belongs to the UPF0346 family.</text>
</comment>
<reference evidence="3 4" key="1">
    <citation type="submission" date="2014-12" db="EMBL/GenBank/DDBJ databases">
        <title>Comparative genomics of the lactic acid bacteria isolated from the honey bee gut.</title>
        <authorList>
            <person name="Ellegaard K.M."/>
            <person name="Tamarit D."/>
            <person name="Javelind E."/>
            <person name="Olofsson T."/>
            <person name="Andersson S.G."/>
            <person name="Vasquez A."/>
        </authorList>
    </citation>
    <scope>NUCLEOTIDE SEQUENCE [LARGE SCALE GENOMIC DNA]</scope>
    <source>
        <strain evidence="3 4">Hon2</strain>
    </source>
</reference>
<dbReference type="PATRIC" id="fig|1218508.4.peg.930"/>
<dbReference type="Pfam" id="PF06855">
    <property type="entry name" value="YozE_SAM_like"/>
    <property type="match status" value="1"/>
</dbReference>
<dbReference type="AlphaFoldDB" id="A0A0F4KRC7"/>
<dbReference type="InterPro" id="IPR036806">
    <property type="entry name" value="YozE_SAM-like_sf"/>
</dbReference>
<dbReference type="NCBIfam" id="NF010193">
    <property type="entry name" value="PRK13672.1"/>
    <property type="match status" value="1"/>
</dbReference>
<dbReference type="HOGENOM" id="CLU_177534_1_0_9"/>
<dbReference type="PIRSF" id="PIRSF037262">
    <property type="entry name" value="UCP037262"/>
    <property type="match status" value="1"/>
</dbReference>
<dbReference type="RefSeq" id="WP_045922810.1">
    <property type="nucleotide sequence ID" value="NZ_JBHTHW010000008.1"/>
</dbReference>
<name>A0A0F4KRC7_9LACO</name>
<dbReference type="Gene3D" id="1.10.150.260">
    <property type="entry name" value="YozE SAM-like"/>
    <property type="match status" value="1"/>
</dbReference>